<dbReference type="Proteomes" id="UP000886005">
    <property type="component" value="Unassembled WGS sequence"/>
</dbReference>
<proteinExistence type="predicted"/>
<gene>
    <name evidence="1" type="ORF">ENJ10_14300</name>
</gene>
<accession>A0A7V1LQI6</accession>
<name>A0A7V1LQI6_CALAY</name>
<reference evidence="1" key="1">
    <citation type="journal article" date="2020" name="mSystems">
        <title>Genome- and Community-Level Interaction Insights into Carbon Utilization and Element Cycling Functions of Hydrothermarchaeota in Hydrothermal Sediment.</title>
        <authorList>
            <person name="Zhou Z."/>
            <person name="Liu Y."/>
            <person name="Xu W."/>
            <person name="Pan J."/>
            <person name="Luo Z.H."/>
            <person name="Li M."/>
        </authorList>
    </citation>
    <scope>NUCLEOTIDE SEQUENCE [LARGE SCALE GENOMIC DNA]</scope>
    <source>
        <strain evidence="1">HyVt-456</strain>
    </source>
</reference>
<evidence type="ECO:0000313" key="1">
    <source>
        <dbReference type="EMBL" id="HED11857.1"/>
    </source>
</evidence>
<dbReference type="EMBL" id="DRLD01000405">
    <property type="protein sequence ID" value="HED11857.1"/>
    <property type="molecule type" value="Genomic_DNA"/>
</dbReference>
<dbReference type="Gene3D" id="3.40.1000.10">
    <property type="entry name" value="Mog1/PsbP, alpha/beta/alpha sandwich"/>
    <property type="match status" value="1"/>
</dbReference>
<evidence type="ECO:0008006" key="2">
    <source>
        <dbReference type="Google" id="ProtNLM"/>
    </source>
</evidence>
<organism evidence="1">
    <name type="scientific">Caldithrix abyssi</name>
    <dbReference type="NCBI Taxonomy" id="187145"/>
    <lineage>
        <taxon>Bacteria</taxon>
        <taxon>Pseudomonadati</taxon>
        <taxon>Calditrichota</taxon>
        <taxon>Calditrichia</taxon>
        <taxon>Calditrichales</taxon>
        <taxon>Calditrichaceae</taxon>
        <taxon>Caldithrix</taxon>
    </lineage>
</organism>
<sequence>MVSVLLRKILFFGWVLLSVRGFGQTPPKINVIYGKQHIYTVETPNGWINDKEFAASVGLVSFFYAQQDSLKQPKSYFYTMGYDKDEKNRTLKSFISGDMETFRKKYPGFEFKQDDITPPRGVTKAEKYSFFNLTDRYREEVVYLETESSVLVCAFSAFSKEDYTNYRKAFKLFVASLHYRGNDPKRFIKWYKRGK</sequence>
<comment type="caution">
    <text evidence="1">The sequence shown here is derived from an EMBL/GenBank/DDBJ whole genome shotgun (WGS) entry which is preliminary data.</text>
</comment>
<dbReference type="AlphaFoldDB" id="A0A7V1LQI6"/>
<protein>
    <recommendedName>
        <fullName evidence="2">PsbP C-terminal domain-containing protein</fullName>
    </recommendedName>
</protein>